<dbReference type="Pfam" id="PF06172">
    <property type="entry name" value="Cupin_5"/>
    <property type="match status" value="1"/>
</dbReference>
<keyword evidence="3" id="KW-1185">Reference proteome</keyword>
<dbReference type="PANTHER" id="PTHR33387">
    <property type="entry name" value="RMLC-LIKE JELLY ROLL FOLD PROTEIN"/>
    <property type="match status" value="1"/>
</dbReference>
<proteinExistence type="predicted"/>
<organism evidence="2 3">
    <name type="scientific">Pararhodobacter zhoushanensis</name>
    <dbReference type="NCBI Taxonomy" id="2479545"/>
    <lineage>
        <taxon>Bacteria</taxon>
        <taxon>Pseudomonadati</taxon>
        <taxon>Pseudomonadota</taxon>
        <taxon>Alphaproteobacteria</taxon>
        <taxon>Rhodobacterales</taxon>
        <taxon>Paracoccaceae</taxon>
        <taxon>Pararhodobacter</taxon>
    </lineage>
</organism>
<reference evidence="2 3" key="1">
    <citation type="submission" date="2022-10" db="EMBL/GenBank/DDBJ databases">
        <title>Pararhodobacter sp. nov., isolated from marine algae.</title>
        <authorList>
            <person name="Choi B.J."/>
            <person name="Kim J.M."/>
            <person name="Lee J.K."/>
            <person name="Choi D.G."/>
            <person name="Jeon C.O."/>
        </authorList>
    </citation>
    <scope>NUCLEOTIDE SEQUENCE [LARGE SCALE GENOMIC DNA]</scope>
    <source>
        <strain evidence="2 3">ZQ420</strain>
    </source>
</reference>
<dbReference type="RefSeq" id="WP_264506657.1">
    <property type="nucleotide sequence ID" value="NZ_JAPDFL010000001.1"/>
</dbReference>
<comment type="caution">
    <text evidence="2">The sequence shown here is derived from an EMBL/GenBank/DDBJ whole genome shotgun (WGS) entry which is preliminary data.</text>
</comment>
<name>A0ABT3H1Y9_9RHOB</name>
<dbReference type="CDD" id="cd06121">
    <property type="entry name" value="cupin_YML079wp"/>
    <property type="match status" value="1"/>
</dbReference>
<gene>
    <name evidence="2" type="ORF">OKW52_16335</name>
</gene>
<dbReference type="SUPFAM" id="SSF51182">
    <property type="entry name" value="RmlC-like cupins"/>
    <property type="match status" value="1"/>
</dbReference>
<evidence type="ECO:0000259" key="1">
    <source>
        <dbReference type="Pfam" id="PF06172"/>
    </source>
</evidence>
<evidence type="ECO:0000313" key="2">
    <source>
        <dbReference type="EMBL" id="MCW1933781.1"/>
    </source>
</evidence>
<dbReference type="EMBL" id="JAPDFL010000001">
    <property type="protein sequence ID" value="MCW1933781.1"/>
    <property type="molecule type" value="Genomic_DNA"/>
</dbReference>
<dbReference type="InterPro" id="IPR014710">
    <property type="entry name" value="RmlC-like_jellyroll"/>
</dbReference>
<dbReference type="Gene3D" id="2.60.120.10">
    <property type="entry name" value="Jelly Rolls"/>
    <property type="match status" value="1"/>
</dbReference>
<feature type="domain" description="DUF985" evidence="1">
    <location>
        <begin position="4"/>
        <end position="133"/>
    </location>
</feature>
<protein>
    <submittedName>
        <fullName evidence="2">Cupin domain-containing protein</fullName>
    </submittedName>
</protein>
<dbReference type="Proteomes" id="UP001208938">
    <property type="component" value="Unassembled WGS sequence"/>
</dbReference>
<dbReference type="InterPro" id="IPR039935">
    <property type="entry name" value="YML079W-like"/>
</dbReference>
<accession>A0ABT3H1Y9</accession>
<dbReference type="InterPro" id="IPR009327">
    <property type="entry name" value="Cupin_DUF985"/>
</dbReference>
<dbReference type="InterPro" id="IPR011051">
    <property type="entry name" value="RmlC_Cupin_sf"/>
</dbReference>
<evidence type="ECO:0000313" key="3">
    <source>
        <dbReference type="Proteomes" id="UP001208938"/>
    </source>
</evidence>
<sequence>MNAQALITALDLKPHPEGGHYRETWVAPSAPGQRPTGTAILFLLGAGETSHWHRVDATEIWLFHAGSPLTLSLSPTDTGPATDHTLGPDVLSGQSPQLIVPPHHWQAARSQGAFTLVSCTVSPGFDFAGFTLAPPGFDIPRMV</sequence>
<dbReference type="PANTHER" id="PTHR33387:SF3">
    <property type="entry name" value="DUF985 DOMAIN-CONTAINING PROTEIN"/>
    <property type="match status" value="1"/>
</dbReference>